<name>A0A127MMJ8_9PSED</name>
<keyword evidence="1" id="KW-1133">Transmembrane helix</keyword>
<dbReference type="AlphaFoldDB" id="A0A127MMJ8"/>
<keyword evidence="1" id="KW-0472">Membrane</keyword>
<dbReference type="EMBL" id="FOLS01000020">
    <property type="protein sequence ID" value="SFD22495.1"/>
    <property type="molecule type" value="Genomic_DNA"/>
</dbReference>
<protein>
    <submittedName>
        <fullName evidence="2">Uncharacterized protein</fullName>
    </submittedName>
</protein>
<dbReference type="Proteomes" id="UP000183385">
    <property type="component" value="Unassembled WGS sequence"/>
</dbReference>
<feature type="transmembrane region" description="Helical" evidence="1">
    <location>
        <begin position="37"/>
        <end position="58"/>
    </location>
</feature>
<evidence type="ECO:0000313" key="2">
    <source>
        <dbReference type="EMBL" id="ANI13290.1"/>
    </source>
</evidence>
<reference evidence="2 4" key="1">
    <citation type="submission" date="2016-05" db="EMBL/GenBank/DDBJ databases">
        <title>Genome Sequence of Pseudomonas citronellolis Strain SJTE-3, an Estrogens and Persistent Organic Pollutants degradation strain.</title>
        <authorList>
            <person name="Liang R."/>
        </authorList>
    </citation>
    <scope>NUCLEOTIDE SEQUENCE [LARGE SCALE GENOMIC DNA]</scope>
    <source>
        <strain evidence="2 4">SJTE-3</strain>
    </source>
</reference>
<dbReference type="GeneID" id="72994128"/>
<accession>A0A127MMJ8</accession>
<dbReference type="EMBL" id="CP015878">
    <property type="protein sequence ID" value="ANI13290.1"/>
    <property type="molecule type" value="Genomic_DNA"/>
</dbReference>
<reference evidence="3 5" key="2">
    <citation type="submission" date="2016-10" db="EMBL/GenBank/DDBJ databases">
        <authorList>
            <person name="Varghese N."/>
            <person name="Submissions S."/>
        </authorList>
    </citation>
    <scope>NUCLEOTIDE SEQUENCE [LARGE SCALE GENOMIC DNA]</scope>
    <source>
        <strain evidence="3 5">LMG 18378</strain>
    </source>
</reference>
<gene>
    <name evidence="2" type="ORF">A9C11_04515</name>
    <name evidence="3" type="ORF">SAMN05216577_1204</name>
</gene>
<keyword evidence="5" id="KW-1185">Reference proteome</keyword>
<evidence type="ECO:0000313" key="5">
    <source>
        <dbReference type="Proteomes" id="UP000183385"/>
    </source>
</evidence>
<proteinExistence type="predicted"/>
<evidence type="ECO:0000313" key="4">
    <source>
        <dbReference type="Proteomes" id="UP000077748"/>
    </source>
</evidence>
<evidence type="ECO:0000256" key="1">
    <source>
        <dbReference type="SAM" id="Phobius"/>
    </source>
</evidence>
<dbReference type="Proteomes" id="UP000077748">
    <property type="component" value="Chromosome"/>
</dbReference>
<evidence type="ECO:0000313" key="3">
    <source>
        <dbReference type="EMBL" id="SFD22495.1"/>
    </source>
</evidence>
<organism evidence="2 4">
    <name type="scientific">Pseudomonas citronellolis</name>
    <dbReference type="NCBI Taxonomy" id="53408"/>
    <lineage>
        <taxon>Bacteria</taxon>
        <taxon>Pseudomonadati</taxon>
        <taxon>Pseudomonadota</taxon>
        <taxon>Gammaproteobacteria</taxon>
        <taxon>Pseudomonadales</taxon>
        <taxon>Pseudomonadaceae</taxon>
        <taxon>Pseudomonas</taxon>
    </lineage>
</organism>
<keyword evidence="1" id="KW-0812">Transmembrane</keyword>
<dbReference type="RefSeq" id="WP_009617424.1">
    <property type="nucleotide sequence ID" value="NZ_BDGS01000001.1"/>
</dbReference>
<dbReference type="KEGG" id="pcq:PcP3B5_09530"/>
<sequence length="64" mass="6777">MRYLVRTLIVVCLSLLLGLAAQEWTLFVQGLPMGGGLRAMLTVLPLLAVGSGCAAWLADHPELG</sequence>